<comment type="caution">
    <text evidence="1">The sequence shown here is derived from an EMBL/GenBank/DDBJ whole genome shotgun (WGS) entry which is preliminary data.</text>
</comment>
<protein>
    <submittedName>
        <fullName evidence="1">Uncharacterized protein</fullName>
    </submittedName>
</protein>
<dbReference type="EMBL" id="MHCC01000016">
    <property type="protein sequence ID" value="OGY13330.1"/>
    <property type="molecule type" value="Genomic_DNA"/>
</dbReference>
<evidence type="ECO:0000313" key="1">
    <source>
        <dbReference type="EMBL" id="OGY13330.1"/>
    </source>
</evidence>
<sequence>MSPHNLYLLKGFNLLIPIAGIKGQPETAYDWIPFGVTVVGRPGVRLSLFDLSMSSENIIKGRIAETIVSEMLQRADYLVYRFGYEGVLQSLIQKGLPKMRADNITAEKIRTMPDFIVMDRNNDVFFVEVKCGDSAENSRGFREWLRKATKYWPEAKLILVYTHEPYFEISTIKDYAKTRRLYRLYEDKFLPVDKKWVTRYRELVMTYLSR</sequence>
<proteinExistence type="predicted"/>
<evidence type="ECO:0000313" key="2">
    <source>
        <dbReference type="Proteomes" id="UP000178659"/>
    </source>
</evidence>
<accession>A0A1G1VD06</accession>
<name>A0A1G1VD06_9BACT</name>
<gene>
    <name evidence="1" type="ORF">A3A77_03680</name>
</gene>
<organism evidence="1 2">
    <name type="scientific">Candidatus Blackburnbacteria bacterium RIFCSPLOWO2_01_FULL_40_20</name>
    <dbReference type="NCBI Taxonomy" id="1797519"/>
    <lineage>
        <taxon>Bacteria</taxon>
        <taxon>Candidatus Blackburniibacteriota</taxon>
    </lineage>
</organism>
<reference evidence="1 2" key="1">
    <citation type="journal article" date="2016" name="Nat. Commun.">
        <title>Thousands of microbial genomes shed light on interconnected biogeochemical processes in an aquifer system.</title>
        <authorList>
            <person name="Anantharaman K."/>
            <person name="Brown C.T."/>
            <person name="Hug L.A."/>
            <person name="Sharon I."/>
            <person name="Castelle C.J."/>
            <person name="Probst A.J."/>
            <person name="Thomas B.C."/>
            <person name="Singh A."/>
            <person name="Wilkins M.J."/>
            <person name="Karaoz U."/>
            <person name="Brodie E.L."/>
            <person name="Williams K.H."/>
            <person name="Hubbard S.S."/>
            <person name="Banfield J.F."/>
        </authorList>
    </citation>
    <scope>NUCLEOTIDE SEQUENCE [LARGE SCALE GENOMIC DNA]</scope>
</reference>
<dbReference type="AlphaFoldDB" id="A0A1G1VD06"/>
<dbReference type="Proteomes" id="UP000178659">
    <property type="component" value="Unassembled WGS sequence"/>
</dbReference>